<feature type="region of interest" description="Disordered" evidence="6">
    <location>
        <begin position="1"/>
        <end position="43"/>
    </location>
</feature>
<dbReference type="Gene3D" id="4.10.240.10">
    <property type="entry name" value="Zn(2)-C6 fungal-type DNA-binding domain"/>
    <property type="match status" value="1"/>
</dbReference>
<evidence type="ECO:0000256" key="5">
    <source>
        <dbReference type="ARBA" id="ARBA00023242"/>
    </source>
</evidence>
<feature type="compositionally biased region" description="Low complexity" evidence="6">
    <location>
        <begin position="587"/>
        <end position="601"/>
    </location>
</feature>
<dbReference type="SMART" id="SM00066">
    <property type="entry name" value="GAL4"/>
    <property type="match status" value="1"/>
</dbReference>
<reference evidence="8 9" key="1">
    <citation type="journal article" date="2015" name="Biotechnol. Biofuels">
        <title>Enhanced degradation of softwood versus hardwood by the white-rot fungus Pycnoporus coccineus.</title>
        <authorList>
            <person name="Couturier M."/>
            <person name="Navarro D."/>
            <person name="Chevret D."/>
            <person name="Henrissat B."/>
            <person name="Piumi F."/>
            <person name="Ruiz-Duenas F.J."/>
            <person name="Martinez A.T."/>
            <person name="Grigoriev I.V."/>
            <person name="Riley R."/>
            <person name="Lipzen A."/>
            <person name="Berrin J.G."/>
            <person name="Master E.R."/>
            <person name="Rosso M.N."/>
        </authorList>
    </citation>
    <scope>NUCLEOTIDE SEQUENCE [LARGE SCALE GENOMIC DNA]</scope>
    <source>
        <strain evidence="8 9">BRFM310</strain>
    </source>
</reference>
<dbReference type="STRING" id="1353009.A0A1Y2IR44"/>
<protein>
    <recommendedName>
        <fullName evidence="7">Zn(2)-C6 fungal-type domain-containing protein</fullName>
    </recommendedName>
</protein>
<dbReference type="GO" id="GO:0003677">
    <property type="term" value="F:DNA binding"/>
    <property type="evidence" value="ECO:0007669"/>
    <property type="project" value="InterPro"/>
</dbReference>
<evidence type="ECO:0000313" key="8">
    <source>
        <dbReference type="EMBL" id="OSD03104.1"/>
    </source>
</evidence>
<feature type="compositionally biased region" description="Low complexity" evidence="6">
    <location>
        <begin position="161"/>
        <end position="171"/>
    </location>
</feature>
<evidence type="ECO:0000256" key="1">
    <source>
        <dbReference type="ARBA" id="ARBA00004123"/>
    </source>
</evidence>
<feature type="compositionally biased region" description="Gly residues" evidence="6">
    <location>
        <begin position="710"/>
        <end position="726"/>
    </location>
</feature>
<feature type="domain" description="Zn(2)-C6 fungal-type" evidence="7">
    <location>
        <begin position="61"/>
        <end position="90"/>
    </location>
</feature>
<dbReference type="InterPro" id="IPR007219">
    <property type="entry name" value="XnlR_reg_dom"/>
</dbReference>
<evidence type="ECO:0000259" key="7">
    <source>
        <dbReference type="PROSITE" id="PS50048"/>
    </source>
</evidence>
<evidence type="ECO:0000256" key="4">
    <source>
        <dbReference type="ARBA" id="ARBA00023163"/>
    </source>
</evidence>
<dbReference type="InterPro" id="IPR036864">
    <property type="entry name" value="Zn2-C6_fun-type_DNA-bd_sf"/>
</dbReference>
<feature type="region of interest" description="Disordered" evidence="6">
    <location>
        <begin position="587"/>
        <end position="645"/>
    </location>
</feature>
<feature type="compositionally biased region" description="Polar residues" evidence="6">
    <location>
        <begin position="611"/>
        <end position="624"/>
    </location>
</feature>
<dbReference type="CDD" id="cd12148">
    <property type="entry name" value="fungal_TF_MHR"/>
    <property type="match status" value="1"/>
</dbReference>
<keyword evidence="9" id="KW-1185">Reference proteome</keyword>
<evidence type="ECO:0000256" key="3">
    <source>
        <dbReference type="ARBA" id="ARBA00023015"/>
    </source>
</evidence>
<dbReference type="Pfam" id="PF04082">
    <property type="entry name" value="Fungal_trans"/>
    <property type="match status" value="1"/>
</dbReference>
<comment type="subcellular location">
    <subcellularLocation>
        <location evidence="1">Nucleus</location>
    </subcellularLocation>
</comment>
<keyword evidence="5" id="KW-0539">Nucleus</keyword>
<dbReference type="InterPro" id="IPR050815">
    <property type="entry name" value="TF_fung"/>
</dbReference>
<dbReference type="InterPro" id="IPR001138">
    <property type="entry name" value="Zn2Cys6_DnaBD"/>
</dbReference>
<evidence type="ECO:0000256" key="2">
    <source>
        <dbReference type="ARBA" id="ARBA00022723"/>
    </source>
</evidence>
<dbReference type="PROSITE" id="PS50048">
    <property type="entry name" value="ZN2_CY6_FUNGAL_2"/>
    <property type="match status" value="1"/>
</dbReference>
<evidence type="ECO:0000256" key="6">
    <source>
        <dbReference type="SAM" id="MobiDB-lite"/>
    </source>
</evidence>
<feature type="compositionally biased region" description="Polar residues" evidence="6">
    <location>
        <begin position="1"/>
        <end position="29"/>
    </location>
</feature>
<dbReference type="GO" id="GO:0006351">
    <property type="term" value="P:DNA-templated transcription"/>
    <property type="evidence" value="ECO:0007669"/>
    <property type="project" value="InterPro"/>
</dbReference>
<evidence type="ECO:0000313" key="9">
    <source>
        <dbReference type="Proteomes" id="UP000193067"/>
    </source>
</evidence>
<dbReference type="OrthoDB" id="2123952at2759"/>
<dbReference type="Proteomes" id="UP000193067">
    <property type="component" value="Unassembled WGS sequence"/>
</dbReference>
<feature type="region of interest" description="Disordered" evidence="6">
    <location>
        <begin position="116"/>
        <end position="180"/>
    </location>
</feature>
<dbReference type="AlphaFoldDB" id="A0A1Y2IR44"/>
<dbReference type="CDD" id="cd00067">
    <property type="entry name" value="GAL4"/>
    <property type="match status" value="1"/>
</dbReference>
<dbReference type="GO" id="GO:0000981">
    <property type="term" value="F:DNA-binding transcription factor activity, RNA polymerase II-specific"/>
    <property type="evidence" value="ECO:0007669"/>
    <property type="project" value="InterPro"/>
</dbReference>
<dbReference type="PROSITE" id="PS00463">
    <property type="entry name" value="ZN2_CY6_FUNGAL_1"/>
    <property type="match status" value="1"/>
</dbReference>
<proteinExistence type="predicted"/>
<keyword evidence="2" id="KW-0479">Metal-binding</keyword>
<gene>
    <name evidence="8" type="ORF">PYCCODRAFT_1410100</name>
</gene>
<dbReference type="SUPFAM" id="SSF57701">
    <property type="entry name" value="Zn2/Cys6 DNA-binding domain"/>
    <property type="match status" value="1"/>
</dbReference>
<dbReference type="GO" id="GO:0008270">
    <property type="term" value="F:zinc ion binding"/>
    <property type="evidence" value="ECO:0007669"/>
    <property type="project" value="InterPro"/>
</dbReference>
<dbReference type="EMBL" id="KZ084102">
    <property type="protein sequence ID" value="OSD03104.1"/>
    <property type="molecule type" value="Genomic_DNA"/>
</dbReference>
<dbReference type="PANTHER" id="PTHR47338:SF5">
    <property type="entry name" value="ZN(II)2CYS6 TRANSCRIPTION FACTOR (EUROFUNG)"/>
    <property type="match status" value="1"/>
</dbReference>
<organism evidence="8 9">
    <name type="scientific">Trametes coccinea (strain BRFM310)</name>
    <name type="common">Pycnoporus coccineus</name>
    <dbReference type="NCBI Taxonomy" id="1353009"/>
    <lineage>
        <taxon>Eukaryota</taxon>
        <taxon>Fungi</taxon>
        <taxon>Dikarya</taxon>
        <taxon>Basidiomycota</taxon>
        <taxon>Agaricomycotina</taxon>
        <taxon>Agaricomycetes</taxon>
        <taxon>Polyporales</taxon>
        <taxon>Polyporaceae</taxon>
        <taxon>Trametes</taxon>
    </lineage>
</organism>
<dbReference type="PANTHER" id="PTHR47338">
    <property type="entry name" value="ZN(II)2CYS6 TRANSCRIPTION FACTOR (EUROFUNG)-RELATED"/>
    <property type="match status" value="1"/>
</dbReference>
<keyword evidence="3" id="KW-0805">Transcription regulation</keyword>
<dbReference type="GO" id="GO:0005634">
    <property type="term" value="C:nucleus"/>
    <property type="evidence" value="ECO:0007669"/>
    <property type="project" value="UniProtKB-SubCell"/>
</dbReference>
<accession>A0A1Y2IR44</accession>
<keyword evidence="4" id="KW-0804">Transcription</keyword>
<name>A0A1Y2IR44_TRAC3</name>
<feature type="region of interest" description="Disordered" evidence="6">
    <location>
        <begin position="692"/>
        <end position="726"/>
    </location>
</feature>
<sequence>MSSSPPESQQTFPRSQLPTTTKLSPQSLPYSAPVDHGRLPENEHMSVAFVKGAKRKRLSKACDACHKSKRRCDGTAPCSNCYYASKNCTYTDAAGRPVPAPRNTNPERPITAAITTVSPTSEPPPWAGQATAAAPSISVGAQNGIERDPTSKRSRRGQPGSSASPTSASKSDGIPESYASSLLDPATTHELVQIFFAHCNPQRMIIHKPSFSSDLSLNKVPIYLLLAVCALAAPLHKTVASKASQARLAGVPYFQEALNLMFDNSGRLLSEPSVSTAQALCLLEMHEVAASHSWTRHFRYFELALQVLEGSLEVHQSDNTAPPSPTDADALIEFIERECTRRCFWLIQTLAWISYIYTRKPILPRMFELADLVRLPIDETTFELAVLSSSATSEYLRRPAPRTRYASQWGHTCRILEIYHNVESILATKEGQDRVTAIQAVKPALVAWFQSLPGHLQFNEENLETQVAMFETGSNSGAWCYCFMHAMYACCSLAIREGEGTLTDPIPWVREQLNMIFNAAGTRAKNSILSACALWSYSKYSPDDPQVQVWDRDFEKVWGFKVVLVADQWRQSQAMQRKSAALAAQQQQQQQAQQQQQQQQQMYQPREQPRSDTGSPPSAHSSPGTGAALPYDGHRGDGSGAGNPRALLRTHVSMSDLGDAAVYSAGAHAHTNLPSLKASGLLDSWKPPSETFASALSLGGQPSPPQPQHLGGGGGQGAPGMNAGVGGAAAPVRLDWLVDGGPRQ</sequence>
<dbReference type="Pfam" id="PF00172">
    <property type="entry name" value="Zn_clus"/>
    <property type="match status" value="1"/>
</dbReference>